<dbReference type="AlphaFoldDB" id="A0AAW2H6V1"/>
<name>A0AAW2H6V1_9NEOP</name>
<dbReference type="SUPFAM" id="SSF56784">
    <property type="entry name" value="HAD-like"/>
    <property type="match status" value="1"/>
</dbReference>
<dbReference type="PANTHER" id="PTHR47267:SF5">
    <property type="entry name" value="DEHALOGENASE-LIKE HYDROLASE, PUTATIVE-RELATED"/>
    <property type="match status" value="1"/>
</dbReference>
<dbReference type="Gene3D" id="3.30.1240.10">
    <property type="match status" value="1"/>
</dbReference>
<evidence type="ECO:0000313" key="4">
    <source>
        <dbReference type="EMBL" id="KAL0265490.1"/>
    </source>
</evidence>
<gene>
    <name evidence="4" type="ORF">PYX00_010993</name>
</gene>
<organism evidence="4">
    <name type="scientific">Menopon gallinae</name>
    <name type="common">poultry shaft louse</name>
    <dbReference type="NCBI Taxonomy" id="328185"/>
    <lineage>
        <taxon>Eukaryota</taxon>
        <taxon>Metazoa</taxon>
        <taxon>Ecdysozoa</taxon>
        <taxon>Arthropoda</taxon>
        <taxon>Hexapoda</taxon>
        <taxon>Insecta</taxon>
        <taxon>Pterygota</taxon>
        <taxon>Neoptera</taxon>
        <taxon>Paraneoptera</taxon>
        <taxon>Psocodea</taxon>
        <taxon>Troctomorpha</taxon>
        <taxon>Phthiraptera</taxon>
        <taxon>Amblycera</taxon>
        <taxon>Menoponidae</taxon>
        <taxon>Menopon</taxon>
    </lineage>
</organism>
<evidence type="ECO:0000256" key="1">
    <source>
        <dbReference type="ARBA" id="ARBA00001946"/>
    </source>
</evidence>
<comment type="cofactor">
    <cofactor evidence="1">
        <name>Mg(2+)</name>
        <dbReference type="ChEBI" id="CHEBI:18420"/>
    </cofactor>
</comment>
<evidence type="ECO:0000256" key="3">
    <source>
        <dbReference type="ARBA" id="ARBA00022842"/>
    </source>
</evidence>
<sequence length="190" mass="21257">MSKFPYDKYPHVRANVYCGDSDWITNKTISEEAKRYHVLSSFKGKVGDLTNLNNYDNIIKIFFNVEKDQGNYQNAQKTIKEVEKYLLDRYCDETVITAPLPSILEVNSPKATKGQAMKKVMAEKGIALKDVIAFGDGFNDFDMLSSAGRGLIMGNAHYTLKEALPSLEIIETSDADGVAKYLVLNVLLDT</sequence>
<reference evidence="4" key="1">
    <citation type="journal article" date="2024" name="Gigascience">
        <title>Chromosome-level genome of the poultry shaft louse Menopon gallinae provides insight into the host-switching and adaptive evolution of parasitic lice.</title>
        <authorList>
            <person name="Xu Y."/>
            <person name="Ma L."/>
            <person name="Liu S."/>
            <person name="Liang Y."/>
            <person name="Liu Q."/>
            <person name="He Z."/>
            <person name="Tian L."/>
            <person name="Duan Y."/>
            <person name="Cai W."/>
            <person name="Li H."/>
            <person name="Song F."/>
        </authorList>
    </citation>
    <scope>NUCLEOTIDE SEQUENCE</scope>
    <source>
        <strain evidence="4">Cailab_2023a</strain>
    </source>
</reference>
<dbReference type="InterPro" id="IPR023214">
    <property type="entry name" value="HAD_sf"/>
</dbReference>
<proteinExistence type="predicted"/>
<dbReference type="Gene3D" id="3.40.50.1000">
    <property type="entry name" value="HAD superfamily/HAD-like"/>
    <property type="match status" value="1"/>
</dbReference>
<keyword evidence="2" id="KW-0378">Hydrolase</keyword>
<evidence type="ECO:0000256" key="2">
    <source>
        <dbReference type="ARBA" id="ARBA00022801"/>
    </source>
</evidence>
<keyword evidence="3" id="KW-0460">Magnesium</keyword>
<protein>
    <submittedName>
        <fullName evidence="4">Uncharacterized protein</fullName>
    </submittedName>
</protein>
<accession>A0AAW2H6V1</accession>
<dbReference type="InterPro" id="IPR036412">
    <property type="entry name" value="HAD-like_sf"/>
</dbReference>
<dbReference type="GO" id="GO:0016787">
    <property type="term" value="F:hydrolase activity"/>
    <property type="evidence" value="ECO:0007669"/>
    <property type="project" value="UniProtKB-KW"/>
</dbReference>
<comment type="caution">
    <text evidence="4">The sequence shown here is derived from an EMBL/GenBank/DDBJ whole genome shotgun (WGS) entry which is preliminary data.</text>
</comment>
<dbReference type="PANTHER" id="PTHR47267">
    <property type="match status" value="1"/>
</dbReference>
<dbReference type="Pfam" id="PF08282">
    <property type="entry name" value="Hydrolase_3"/>
    <property type="match status" value="1"/>
</dbReference>
<dbReference type="PROSITE" id="PS01229">
    <property type="entry name" value="COF_2"/>
    <property type="match status" value="1"/>
</dbReference>
<dbReference type="EMBL" id="JARGDH010000023">
    <property type="protein sequence ID" value="KAL0265490.1"/>
    <property type="molecule type" value="Genomic_DNA"/>
</dbReference>